<dbReference type="AlphaFoldDB" id="A0AAE0CWP3"/>
<protein>
    <submittedName>
        <fullName evidence="2">Heterokaryon incompatibility protein HET-6-like protein</fullName>
    </submittedName>
</protein>
<keyword evidence="3" id="KW-1185">Reference proteome</keyword>
<evidence type="ECO:0000259" key="1">
    <source>
        <dbReference type="Pfam" id="PF06985"/>
    </source>
</evidence>
<proteinExistence type="predicted"/>
<organism evidence="2 3">
    <name type="scientific">Colletotrichum kahawae</name>
    <name type="common">Coffee berry disease fungus</name>
    <dbReference type="NCBI Taxonomy" id="34407"/>
    <lineage>
        <taxon>Eukaryota</taxon>
        <taxon>Fungi</taxon>
        <taxon>Dikarya</taxon>
        <taxon>Ascomycota</taxon>
        <taxon>Pezizomycotina</taxon>
        <taxon>Sordariomycetes</taxon>
        <taxon>Hypocreomycetidae</taxon>
        <taxon>Glomerellales</taxon>
        <taxon>Glomerellaceae</taxon>
        <taxon>Colletotrichum</taxon>
        <taxon>Colletotrichum gloeosporioides species complex</taxon>
    </lineage>
</organism>
<dbReference type="PANTHER" id="PTHR24148:SF81">
    <property type="entry name" value="HETEROKARYON INCOMPATIBILITY DOMAIN-CONTAINING PROTEIN"/>
    <property type="match status" value="1"/>
</dbReference>
<dbReference type="Proteomes" id="UP001281614">
    <property type="component" value="Unassembled WGS sequence"/>
</dbReference>
<feature type="domain" description="Heterokaryon incompatibility" evidence="1">
    <location>
        <begin position="138"/>
        <end position="270"/>
    </location>
</feature>
<sequence length="808" mass="93303">MRWHASTCHLPDIYVAEDGFPACRRCGKSAQELRHLREDQYSSLSSLPPDEPEGCLNLWWPSSIPYTSNISVKLDIPGTSLAPPISPASHENDHIYERPLTPNEFRLATLSALPDNSDASYPIHLSFGVVEYDHYPDYDTVSYAWGGEDDNRDHNSLIYIGDYWDVLHATRNCWAVLRYLRPWRGTRLVWVDFICINQRDLSEKAQQISKMGQIYSNCHQVFLWLGEDAVSHDQAALPCRRPLIDLNKDLKGLHQILSRNYFTRVWVIQELVLSPRISMPCGNTVFEVHPQSIGNMKMRLARSPAPWLSLATRGSSHNHSWAEVMRMTSQSKSSDARDGLYGVLGLWASGRSLPLPSYAVSYQHMIIGMFAWRLVHEHDLNVLLAAKCISFADYEDNSPSWIPPWKKHNFWQWFIDVSSMDRVSIPTQPFGYTLMKYDPGIIRSPCDRPWHQAQITVDHNTGGLSLFAIKIHEMQSDLQKNKDRSNELGTATDPRDNVWSSGCGLYVQTCKEIEGIVKEGDEVYLLSSVYLFLRKVANQIHKLVLCVPMIYFRGRPVFESLEETRVDRSLAVDRLEEIWHRPMYNFDKDMHTGGFLGRGLQRTFPGNEDTPFHVLLAVILHNFDLQPLFDNDDARRLDAKIDADIRKDKRDGKAMPWLTFKFSKSDWEDVEALYTVDRERLHEEGMHFEVSEYPFRSENWKSLYHWRCWEIPERISRRAVMYVECQLFHIHQLLRRIDRELCVTSIWRSIGIRNPKGSWEELLHARAAYPSMTDSGNLTTSEKEEKHCGVGRVGNSAVVGLESRIHIV</sequence>
<evidence type="ECO:0000313" key="3">
    <source>
        <dbReference type="Proteomes" id="UP001281614"/>
    </source>
</evidence>
<name>A0AAE0CWP3_COLKA</name>
<accession>A0AAE0CWP3</accession>
<comment type="caution">
    <text evidence="2">The sequence shown here is derived from an EMBL/GenBank/DDBJ whole genome shotgun (WGS) entry which is preliminary data.</text>
</comment>
<evidence type="ECO:0000313" key="2">
    <source>
        <dbReference type="EMBL" id="KAK2728370.1"/>
    </source>
</evidence>
<dbReference type="EMBL" id="VYYT01000882">
    <property type="protein sequence ID" value="KAK2728370.1"/>
    <property type="molecule type" value="Genomic_DNA"/>
</dbReference>
<dbReference type="InterPro" id="IPR052895">
    <property type="entry name" value="HetReg/Transcr_Mod"/>
</dbReference>
<gene>
    <name evidence="2" type="ORF">CKAH01_11067</name>
</gene>
<dbReference type="PANTHER" id="PTHR24148">
    <property type="entry name" value="ANKYRIN REPEAT DOMAIN-CONTAINING PROTEIN 39 HOMOLOG-RELATED"/>
    <property type="match status" value="1"/>
</dbReference>
<dbReference type="Pfam" id="PF06985">
    <property type="entry name" value="HET"/>
    <property type="match status" value="1"/>
</dbReference>
<dbReference type="InterPro" id="IPR010730">
    <property type="entry name" value="HET"/>
</dbReference>
<reference evidence="2" key="1">
    <citation type="submission" date="2023-02" db="EMBL/GenBank/DDBJ databases">
        <title>Colletotrichum kahawae CIFC_Que2 genome sequencing and assembly.</title>
        <authorList>
            <person name="Baroncelli R."/>
        </authorList>
    </citation>
    <scope>NUCLEOTIDE SEQUENCE</scope>
    <source>
        <strain evidence="2">CIFC_Que2</strain>
    </source>
</reference>